<evidence type="ECO:0000256" key="1">
    <source>
        <dbReference type="ARBA" id="ARBA00022729"/>
    </source>
</evidence>
<feature type="domain" description="Secretion system C-terminal sorting" evidence="2">
    <location>
        <begin position="1139"/>
        <end position="1210"/>
    </location>
</feature>
<dbReference type="InterPro" id="IPR018114">
    <property type="entry name" value="TRYPSIN_HIS"/>
</dbReference>
<dbReference type="Gene3D" id="2.40.10.10">
    <property type="entry name" value="Trypsin-like serine proteases"/>
    <property type="match status" value="2"/>
</dbReference>
<protein>
    <submittedName>
        <fullName evidence="3">T9SS type A sorting domain-containing protein</fullName>
    </submittedName>
</protein>
<dbReference type="Proteomes" id="UP000323884">
    <property type="component" value="Unassembled WGS sequence"/>
</dbReference>
<sequence>MMKYLIIVFLFCLNFVKSQVGDNGYPFLYEKLVSERRITTREEYKNALGEAIPLLQLKQNIKTFGTEGINNQQIIDEVSGLKDEVYVNQNIYGKAVYKEINIANDSNRIEYDGRYYYLYKIKSSDAKALQIYFKKYLLPEDSKLFLYAENGFILGEFNNKNNPDATNKGLEFGTQPIPGNTFYIELSYPINSNNKPSLVTEKIIHSFTDFYGGEYGTAGNCHKNIACVFAVDNKSRNIKSVGLMLYPIYQWGTNTHKYSASCSGNLMNNTAQNGEPYFLTAAHCIGYEAANNNINWSKELITLFNYEALNCTSTGADAPAALSNNSVFGSTLLTQSPATSLDYALILLNGTPADLAKYKICYAGWDNNPNAYSVNPTNAYSVHHPKGDAKKISMVQELNPVMNNVPILQSGLLGYYGVPWPTNLLGTFLQNSWRNGIVEKGSSGSPLFNSSDRLIGSLSTGPNPNYFNCNNTDIYSNKWFTYYSRFSNNYYTLSPWLNPSGINVQSIGPYCPSGAYSIQVGAPAIFDPGGGTQPTNWEDEPIDLNGERVLPANTWGKKMYLRENNGSHNSLQEVDTNFYYYKSVMSANQNTFAISENLYNIYYFNINDFLSKFQLWGIYKIVDCNKIKYIKPAKITIQNPGTVGQIHDCIIDVVGVTNDRVHILIEVWRRNAAFDLYKTYELQSFKIVNNELVFENYKTLFNDQLNFNISKYYDFDSGHLMLSASHNSNSVNKIYSCFYNEQNGTWSMDANPIPNGTSNVFTKIVGDKVFIQPSGQNKIDIYSLVSNSPAFSLKASLSNQFLSAPGTNGGSDPLFVLKKSDDAYNIVYKNTNGIGFYELMQVSLSGNSATSSHITMPADFKYVYGSASNFIMKDNEIIKLTRVGWTSTATTEYGNHYYQNFIKDGGGNWIKDKNFPLKWKDIGAFDNKYIISSDDYYNISAGPKRRMFSIREVDYLAHPYIRYNDNVFYPAAYHRPKKLDNYNFSAGVVVNGREEFRNLAGTNLNMFFYRSFNFGYDFNTTTHDAKTVILDDKTQKLTGYKSVTIHGKYSVVMKPGFSVSATSGIEFTAKAQAPLPADIPECSLTFDDMLNPKTTETPNETLYLKQTIGKFGNKPYYGEIVLNDGNLNQEFIIDRTVKLYPNPTKDILNIDFNGKKFKTLEVYSIDAKKIITKEVLLLNTTEVNLSQYPAGIYMVTLIDSTGKSYPSKIIKK</sequence>
<name>A0A5D8ZDA0_9FLAO</name>
<organism evidence="3 4">
    <name type="scientific">Chryseobacterium panacisoli</name>
    <dbReference type="NCBI Taxonomy" id="1807141"/>
    <lineage>
        <taxon>Bacteria</taxon>
        <taxon>Pseudomonadati</taxon>
        <taxon>Bacteroidota</taxon>
        <taxon>Flavobacteriia</taxon>
        <taxon>Flavobacteriales</taxon>
        <taxon>Weeksellaceae</taxon>
        <taxon>Chryseobacterium group</taxon>
        <taxon>Chryseobacterium</taxon>
    </lineage>
</organism>
<accession>A0A5D8ZDA0</accession>
<dbReference type="PROSITE" id="PS00134">
    <property type="entry name" value="TRYPSIN_HIS"/>
    <property type="match status" value="1"/>
</dbReference>
<keyword evidence="1" id="KW-0732">Signal</keyword>
<dbReference type="InterPro" id="IPR026444">
    <property type="entry name" value="Secre_tail"/>
</dbReference>
<dbReference type="SUPFAM" id="SSF50494">
    <property type="entry name" value="Trypsin-like serine proteases"/>
    <property type="match status" value="1"/>
</dbReference>
<dbReference type="OrthoDB" id="9342482at2"/>
<dbReference type="AlphaFoldDB" id="A0A5D8ZDA0"/>
<comment type="caution">
    <text evidence="3">The sequence shown here is derived from an EMBL/GenBank/DDBJ whole genome shotgun (WGS) entry which is preliminary data.</text>
</comment>
<reference evidence="3 4" key="1">
    <citation type="submission" date="2019-08" db="EMBL/GenBank/DDBJ databases">
        <title>Draft genome sequence of Chryseobacterium sp. Gsoil 183.</title>
        <authorList>
            <person name="Im W.-T."/>
        </authorList>
    </citation>
    <scope>NUCLEOTIDE SEQUENCE [LARGE SCALE GENOMIC DNA]</scope>
    <source>
        <strain evidence="3 4">Gsoil 183</strain>
    </source>
</reference>
<gene>
    <name evidence="3" type="ORF">FW781_21490</name>
</gene>
<dbReference type="Pfam" id="PF18962">
    <property type="entry name" value="Por_Secre_tail"/>
    <property type="match status" value="1"/>
</dbReference>
<dbReference type="GO" id="GO:0004252">
    <property type="term" value="F:serine-type endopeptidase activity"/>
    <property type="evidence" value="ECO:0007669"/>
    <property type="project" value="InterPro"/>
</dbReference>
<dbReference type="InterPro" id="IPR043504">
    <property type="entry name" value="Peptidase_S1_PA_chymotrypsin"/>
</dbReference>
<proteinExistence type="predicted"/>
<dbReference type="RefSeq" id="WP_149389293.1">
    <property type="nucleotide sequence ID" value="NZ_VTRU01000008.1"/>
</dbReference>
<dbReference type="Pfam" id="PF13365">
    <property type="entry name" value="Trypsin_2"/>
    <property type="match status" value="1"/>
</dbReference>
<dbReference type="PANTHER" id="PTHR36234:SF5">
    <property type="entry name" value="LYSYL ENDOPEPTIDASE"/>
    <property type="match status" value="1"/>
</dbReference>
<evidence type="ECO:0000259" key="2">
    <source>
        <dbReference type="Pfam" id="PF18962"/>
    </source>
</evidence>
<evidence type="ECO:0000313" key="3">
    <source>
        <dbReference type="EMBL" id="TZF92607.1"/>
    </source>
</evidence>
<evidence type="ECO:0000313" key="4">
    <source>
        <dbReference type="Proteomes" id="UP000323884"/>
    </source>
</evidence>
<keyword evidence="4" id="KW-1185">Reference proteome</keyword>
<dbReference type="NCBIfam" id="TIGR04183">
    <property type="entry name" value="Por_Secre_tail"/>
    <property type="match status" value="1"/>
</dbReference>
<dbReference type="EMBL" id="VTRU01000008">
    <property type="protein sequence ID" value="TZF92607.1"/>
    <property type="molecule type" value="Genomic_DNA"/>
</dbReference>
<dbReference type="GO" id="GO:0006508">
    <property type="term" value="P:proteolysis"/>
    <property type="evidence" value="ECO:0007669"/>
    <property type="project" value="InterPro"/>
</dbReference>
<dbReference type="PANTHER" id="PTHR36234">
    <property type="entry name" value="LYSYL ENDOPEPTIDASE"/>
    <property type="match status" value="1"/>
</dbReference>
<dbReference type="InterPro" id="IPR009003">
    <property type="entry name" value="Peptidase_S1_PA"/>
</dbReference>